<dbReference type="Proteomes" id="UP001472677">
    <property type="component" value="Unassembled WGS sequence"/>
</dbReference>
<protein>
    <recommendedName>
        <fullName evidence="4">DUF2917 domain-containing protein</fullName>
    </recommendedName>
</protein>
<keyword evidence="3" id="KW-1185">Reference proteome</keyword>
<dbReference type="EMBL" id="JBBPBM010000298">
    <property type="protein sequence ID" value="KAK8497730.1"/>
    <property type="molecule type" value="Genomic_DNA"/>
</dbReference>
<evidence type="ECO:0000313" key="3">
    <source>
        <dbReference type="Proteomes" id="UP001472677"/>
    </source>
</evidence>
<organism evidence="2 3">
    <name type="scientific">Hibiscus sabdariffa</name>
    <name type="common">roselle</name>
    <dbReference type="NCBI Taxonomy" id="183260"/>
    <lineage>
        <taxon>Eukaryota</taxon>
        <taxon>Viridiplantae</taxon>
        <taxon>Streptophyta</taxon>
        <taxon>Embryophyta</taxon>
        <taxon>Tracheophyta</taxon>
        <taxon>Spermatophyta</taxon>
        <taxon>Magnoliopsida</taxon>
        <taxon>eudicotyledons</taxon>
        <taxon>Gunneridae</taxon>
        <taxon>Pentapetalae</taxon>
        <taxon>rosids</taxon>
        <taxon>malvids</taxon>
        <taxon>Malvales</taxon>
        <taxon>Malvaceae</taxon>
        <taxon>Malvoideae</taxon>
        <taxon>Hibiscus</taxon>
    </lineage>
</organism>
<gene>
    <name evidence="2" type="ORF">V6N12_009556</name>
</gene>
<evidence type="ECO:0000313" key="2">
    <source>
        <dbReference type="EMBL" id="KAK8497730.1"/>
    </source>
</evidence>
<feature type="compositionally biased region" description="Low complexity" evidence="1">
    <location>
        <begin position="55"/>
        <end position="73"/>
    </location>
</feature>
<accession>A0ABR2AUE2</accession>
<reference evidence="2 3" key="1">
    <citation type="journal article" date="2024" name="G3 (Bethesda)">
        <title>Genome assembly of Hibiscus sabdariffa L. provides insights into metabolisms of medicinal natural products.</title>
        <authorList>
            <person name="Kim T."/>
        </authorList>
    </citation>
    <scope>NUCLEOTIDE SEQUENCE [LARGE SCALE GENOMIC DNA]</scope>
    <source>
        <strain evidence="2">TK-2024</strain>
        <tissue evidence="2">Old leaves</tissue>
    </source>
</reference>
<comment type="caution">
    <text evidence="2">The sequence shown here is derived from an EMBL/GenBank/DDBJ whole genome shotgun (WGS) entry which is preliminary data.</text>
</comment>
<sequence>MRQSIGGIHLCMARGRLWITVEDGRLWDRCDIMDTKRTHVGEDVWEKPTVQAIRSSVEGGSSSSSSSSSSSVSKVILHKLA</sequence>
<evidence type="ECO:0000256" key="1">
    <source>
        <dbReference type="SAM" id="MobiDB-lite"/>
    </source>
</evidence>
<feature type="region of interest" description="Disordered" evidence="1">
    <location>
        <begin position="55"/>
        <end position="81"/>
    </location>
</feature>
<evidence type="ECO:0008006" key="4">
    <source>
        <dbReference type="Google" id="ProtNLM"/>
    </source>
</evidence>
<name>A0ABR2AUE2_9ROSI</name>
<proteinExistence type="predicted"/>